<sequence>MHYLEKHTLDAALVTLLVSSRILKRYRVRTKSGIEAGDAEVENFLSGLEEDRLPESFVVWFARLLSKEISQNELERLRNRSLAVDPLSFAEKTPESSKTPLLSPMWILKLMQQDKTSWEIYQELWQHNCYREAENEWNKLLRQMLDEEIWLSVEPLPRDLSGFLDTLKLHKYNDLASRIRYAEVVKSYIRMLRGVGNFYRRLGSVDGLLETLGAVLTSSLILVPAWVGIRPPDAPLSTVALLNGCLSALENGFSLVALDIHGIQDFIYAPIKEAAASRVLRGRSMLVELIQFTMTRLAIEMLDASIQLIKEGGAPTFITPALDAKRLEEFSELLGKWMTKQYAARLWITVASSQPHQTSGALCPGDPLYYAYEELEQSLVVEKSRRYTYALVHLRELSKKRLKGFDNLTGEPVLEDDMWALEVSQQSMEYASTLAPGKLTVGDLLSGMTHISLACGNVARNLATIVSVYFFKNTKPNEQDARAFADKLAKSLGEGGKERLYIRGKGIGTEEEIFMLDVALAPFIEVGAIHVLGALSEPKLGQPQRNKAVAIALLNYVIERLKEQKLESDHVHIEVRVVNAPQDFVLPEELADRLKELEVKVGVSMLHFFTNTYHPVKHEEHQIRLVDLDEMPVIAVAHLDADGVGDIKKKLTRLPILYASLSDFLLMGFGMKAYACLISKADKEAGSIILYAGGDDVSAYGRWHDVLELVKDVGTEVLEKFLKPLTASGGISLADNKTPILHLISVAKNAEKDAKKERMIRATAEGLIHIQSLTAEPLRLRGGHLDLEKLTSCLERAKDLREIKAYIYALAELAYEATKLIASQRRVGSIRAQDEIMAKARVVVGYKYLLARREKDFQLLNHVFKSCGVLLPSMESNSNEIVNQLVELKPLLDLLALRLREYT</sequence>
<proteinExistence type="predicted"/>
<dbReference type="AlphaFoldDB" id="A0A7C1CCI7"/>
<keyword evidence="1" id="KW-0547">Nucleotide-binding</keyword>
<evidence type="ECO:0000313" key="4">
    <source>
        <dbReference type="EMBL" id="HDP14599.1"/>
    </source>
</evidence>
<evidence type="ECO:0000259" key="3">
    <source>
        <dbReference type="PROSITE" id="PS50887"/>
    </source>
</evidence>
<dbReference type="GO" id="GO:0051607">
    <property type="term" value="P:defense response to virus"/>
    <property type="evidence" value="ECO:0007669"/>
    <property type="project" value="UniProtKB-KW"/>
</dbReference>
<feature type="domain" description="GGDEF" evidence="3">
    <location>
        <begin position="632"/>
        <end position="765"/>
    </location>
</feature>
<accession>A0A7C1CCI7</accession>
<dbReference type="Pfam" id="PF22335">
    <property type="entry name" value="Cas10-Cmr2_palm2"/>
    <property type="match status" value="1"/>
</dbReference>
<keyword evidence="2" id="KW-0051">Antiviral defense</keyword>
<name>A0A7C1CCI7_9CREN</name>
<comment type="caution">
    <text evidence="4">The sequence shown here is derived from an EMBL/GenBank/DDBJ whole genome shotgun (WGS) entry which is preliminary data.</text>
</comment>
<dbReference type="InterPro" id="IPR052117">
    <property type="entry name" value="Cas10/Csm1_subtype-III-A"/>
</dbReference>
<dbReference type="PANTHER" id="PTHR36528:SF1">
    <property type="entry name" value="CRISPR SYSTEM SINGLE-STRAND-SPECIFIC DEOXYRIBONUCLEASE CAS10_CSM1 (SUBTYPE III-A)"/>
    <property type="match status" value="1"/>
</dbReference>
<evidence type="ECO:0000256" key="2">
    <source>
        <dbReference type="ARBA" id="ARBA00023118"/>
    </source>
</evidence>
<dbReference type="PROSITE" id="PS50887">
    <property type="entry name" value="GGDEF"/>
    <property type="match status" value="1"/>
</dbReference>
<dbReference type="PANTHER" id="PTHR36528">
    <property type="entry name" value="CRISPR SYSTEM SINGLE-STRAND-SPECIFIC DEOXYRIBONUCLEASE CAS10/CSM1 (SUBTYPE III-A)"/>
    <property type="match status" value="1"/>
</dbReference>
<reference evidence="4" key="1">
    <citation type="journal article" date="2020" name="mSystems">
        <title>Genome- and Community-Level Interaction Insights into Carbon Utilization and Element Cycling Functions of Hydrothermarchaeota in Hydrothermal Sediment.</title>
        <authorList>
            <person name="Zhou Z."/>
            <person name="Liu Y."/>
            <person name="Xu W."/>
            <person name="Pan J."/>
            <person name="Luo Z.H."/>
            <person name="Li M."/>
        </authorList>
    </citation>
    <scope>NUCLEOTIDE SEQUENCE [LARGE SCALE GENOMIC DNA]</scope>
    <source>
        <strain evidence="4">SpSt-116</strain>
    </source>
</reference>
<gene>
    <name evidence="4" type="ORF">ENN26_02305</name>
</gene>
<organism evidence="4">
    <name type="scientific">Thermofilum adornatum</name>
    <dbReference type="NCBI Taxonomy" id="1365176"/>
    <lineage>
        <taxon>Archaea</taxon>
        <taxon>Thermoproteota</taxon>
        <taxon>Thermoprotei</taxon>
        <taxon>Thermofilales</taxon>
        <taxon>Thermofilaceae</taxon>
        <taxon>Thermofilum</taxon>
    </lineage>
</organism>
<dbReference type="EMBL" id="DSAY01000042">
    <property type="protein sequence ID" value="HDP14599.1"/>
    <property type="molecule type" value="Genomic_DNA"/>
</dbReference>
<dbReference type="InterPro" id="IPR054767">
    <property type="entry name" value="Cas10-Cmr2_palm2"/>
</dbReference>
<dbReference type="GO" id="GO:0000166">
    <property type="term" value="F:nucleotide binding"/>
    <property type="evidence" value="ECO:0007669"/>
    <property type="project" value="UniProtKB-KW"/>
</dbReference>
<evidence type="ECO:0000256" key="1">
    <source>
        <dbReference type="ARBA" id="ARBA00022741"/>
    </source>
</evidence>
<protein>
    <recommendedName>
        <fullName evidence="3">GGDEF domain-containing protein</fullName>
    </recommendedName>
</protein>
<dbReference type="InterPro" id="IPR043128">
    <property type="entry name" value="Rev_trsase/Diguanyl_cyclase"/>
</dbReference>
<dbReference type="Gene3D" id="3.30.70.270">
    <property type="match status" value="1"/>
</dbReference>
<dbReference type="InterPro" id="IPR000160">
    <property type="entry name" value="GGDEF_dom"/>
</dbReference>